<organism evidence="2 3">
    <name type="scientific">Angomonas deanei</name>
    <dbReference type="NCBI Taxonomy" id="59799"/>
    <lineage>
        <taxon>Eukaryota</taxon>
        <taxon>Discoba</taxon>
        <taxon>Euglenozoa</taxon>
        <taxon>Kinetoplastea</taxon>
        <taxon>Metakinetoplastina</taxon>
        <taxon>Trypanosomatida</taxon>
        <taxon>Trypanosomatidae</taxon>
        <taxon>Strigomonadinae</taxon>
        <taxon>Angomonas</taxon>
    </lineage>
</organism>
<feature type="compositionally biased region" description="Polar residues" evidence="1">
    <location>
        <begin position="102"/>
        <end position="112"/>
    </location>
</feature>
<accession>A0A7G2CHH3</accession>
<dbReference type="EMBL" id="LR877155">
    <property type="protein sequence ID" value="CAD2218421.1"/>
    <property type="molecule type" value="Genomic_DNA"/>
</dbReference>
<evidence type="ECO:0000256" key="1">
    <source>
        <dbReference type="SAM" id="MobiDB-lite"/>
    </source>
</evidence>
<dbReference type="VEuPathDB" id="TriTrypDB:ADEAN_000590900"/>
<feature type="region of interest" description="Disordered" evidence="1">
    <location>
        <begin position="95"/>
        <end position="114"/>
    </location>
</feature>
<evidence type="ECO:0000313" key="2">
    <source>
        <dbReference type="EMBL" id="CAD2218421.1"/>
    </source>
</evidence>
<sequence length="465" mass="50918">MYFRQLWQSGIEAQHTDELINSNFRSFAPYAGADQQAISFTKQTDYDSQATLTVEETGDFMISGAHSRGGMVAFSSYNEVVSDLLLRIPIAPRLQPDEETKQTSTPVVSGQESGVPLTPLPRFHLIGSGHRMLYGLPRVPRRVGGEEMGVVELDVNIPSLWYGGRHALGVRLGSAAVALSGQPTLLPDLQASRDGEQRSLLTEEERIYINHTLDAAYSFPIRMGTAEEATNHNSDSSSAAVAPPLVVNVGLRHPLGPGDTLAAISIENDRLVRFARHFMNGDNTRNNKTQRKSLVESDNGSYHLPLYGERNGLTHFSPQPYLFKLLVVQTVATRTFVNDTSMLGDLDVSRSSSRQRGARLLQYSNQTLAQLPTLVAAHFSANEEQVSFTAASIFHDGEADVEVAVGIDATPVTGISRPTRLQVGWNKTGRWALAISTLFYEKMRLTLGMHVVPGEGAKFGLEVKV</sequence>
<evidence type="ECO:0000313" key="3">
    <source>
        <dbReference type="Proteomes" id="UP000515908"/>
    </source>
</evidence>
<proteinExistence type="predicted"/>
<keyword evidence="3" id="KW-1185">Reference proteome</keyword>
<dbReference type="Proteomes" id="UP000515908">
    <property type="component" value="Chromosome 11"/>
</dbReference>
<protein>
    <submittedName>
        <fullName evidence="2">Uncharacterized protein</fullName>
    </submittedName>
</protein>
<dbReference type="AlphaFoldDB" id="A0A7G2CHH3"/>
<name>A0A7G2CHH3_9TRYP</name>
<dbReference type="OrthoDB" id="243070at2759"/>
<reference evidence="2 3" key="1">
    <citation type="submission" date="2020-08" db="EMBL/GenBank/DDBJ databases">
        <authorList>
            <person name="Newling K."/>
            <person name="Davey J."/>
            <person name="Forrester S."/>
        </authorList>
    </citation>
    <scope>NUCLEOTIDE SEQUENCE [LARGE SCALE GENOMIC DNA]</scope>
    <source>
        <strain evidence="3">Crithidia deanei Carvalho (ATCC PRA-265)</strain>
    </source>
</reference>
<gene>
    <name evidence="2" type="ORF">ADEAN_000590900</name>
</gene>